<comment type="function">
    <text evidence="6">Acts both as a biotin--[acetyl-CoA-carboxylase] ligase and a repressor.</text>
</comment>
<dbReference type="NCBIfam" id="NF008847">
    <property type="entry name" value="PRK11886.1-2"/>
    <property type="match status" value="1"/>
</dbReference>
<comment type="caution">
    <text evidence="8">The sequence shown here is derived from an EMBL/GenBank/DDBJ whole genome shotgun (WGS) entry which is preliminary data.</text>
</comment>
<dbReference type="InterPro" id="IPR003142">
    <property type="entry name" value="BPL_C"/>
</dbReference>
<keyword evidence="4 6" id="KW-0092">Biotin</keyword>
<feature type="domain" description="BPL/LPL catalytic" evidence="7">
    <location>
        <begin position="68"/>
        <end position="262"/>
    </location>
</feature>
<dbReference type="Gene3D" id="1.10.10.10">
    <property type="entry name" value="Winged helix-like DNA-binding domain superfamily/Winged helix DNA-binding domain"/>
    <property type="match status" value="1"/>
</dbReference>
<protein>
    <recommendedName>
        <fullName evidence="6">Bifunctional ligase/repressor BirA</fullName>
    </recommendedName>
    <alternativeName>
        <fullName evidence="6">Biotin--[acetyl-CoA-carboxylase] ligase</fullName>
        <ecNumber evidence="6">6.3.4.15</ecNumber>
    </alternativeName>
    <alternativeName>
        <fullName evidence="6">Biotin--protein ligase</fullName>
    </alternativeName>
    <alternativeName>
        <fullName evidence="6">Biotin-[acetyl-CoA carboxylase] synthetase</fullName>
    </alternativeName>
</protein>
<dbReference type="SUPFAM" id="SSF46785">
    <property type="entry name" value="Winged helix' DNA-binding domain"/>
    <property type="match status" value="1"/>
</dbReference>
<dbReference type="InterPro" id="IPR004143">
    <property type="entry name" value="BPL_LPL_catalytic"/>
</dbReference>
<evidence type="ECO:0000256" key="4">
    <source>
        <dbReference type="ARBA" id="ARBA00023267"/>
    </source>
</evidence>
<evidence type="ECO:0000256" key="6">
    <source>
        <dbReference type="HAMAP-Rule" id="MF_00978"/>
    </source>
</evidence>
<name>A0P659_9PROT</name>
<dbReference type="Proteomes" id="UP000054262">
    <property type="component" value="Unassembled WGS sequence"/>
</dbReference>
<organism evidence="8 9">
    <name type="scientific">Methylophilales bacterium HTCC2181</name>
    <dbReference type="NCBI Taxonomy" id="383631"/>
    <lineage>
        <taxon>Bacteria</taxon>
        <taxon>Pseudomonadati</taxon>
        <taxon>Pseudomonadota</taxon>
        <taxon>Betaproteobacteria</taxon>
        <taxon>Nitrosomonadales</taxon>
        <taxon>OM43 clade</taxon>
    </lineage>
</organism>
<evidence type="ECO:0000313" key="8">
    <source>
        <dbReference type="EMBL" id="EAV47019.1"/>
    </source>
</evidence>
<dbReference type="InterPro" id="IPR013196">
    <property type="entry name" value="HTH_11"/>
</dbReference>
<dbReference type="InterPro" id="IPR036388">
    <property type="entry name" value="WH-like_DNA-bd_sf"/>
</dbReference>
<keyword evidence="6" id="KW-0678">Repressor</keyword>
<dbReference type="Pfam" id="PF03099">
    <property type="entry name" value="BPL_LplA_LipB"/>
    <property type="match status" value="1"/>
</dbReference>
<keyword evidence="2 6" id="KW-0547">Nucleotide-binding</keyword>
<keyword evidence="9" id="KW-1185">Reference proteome</keyword>
<sequence length="329" mass="35965">MSHLLFPILSILSDGKFHSGEAMAKHFKVSRVAIWHAIAEAENLGVEVFSVRGKGYRLTQSLDLIDEEKIKQAIGEMANWFHLTVLDVVDSTNNYLKKASAAGHPHASCVVTHIQTHGKGRRGRQWQSALGENLTFSFLWRFTKGASALSGLSLAVGIALIRSLKKLHIHQALLKWPNDILIYDDGAYKKLAGILIELQGDMDGQSAAIIGIGINLNLSKKQTAKIDQPASSINQFTDEPIDPNTILATIIRDLSEVMATFEESGFAPLKDEWSSYDAFQDKVINIILGDGNIKQGRSNGVNDSGSLEVVTDDGVKVYASGEVTIRKAE</sequence>
<keyword evidence="1 6" id="KW-0436">Ligase</keyword>
<dbReference type="EMBL" id="AAUX01000001">
    <property type="protein sequence ID" value="EAV47019.1"/>
    <property type="molecule type" value="Genomic_DNA"/>
</dbReference>
<evidence type="ECO:0000256" key="3">
    <source>
        <dbReference type="ARBA" id="ARBA00022840"/>
    </source>
</evidence>
<dbReference type="SUPFAM" id="SSF50037">
    <property type="entry name" value="C-terminal domain of transcriptional repressors"/>
    <property type="match status" value="1"/>
</dbReference>
<dbReference type="Gene3D" id="2.30.30.100">
    <property type="match status" value="1"/>
</dbReference>
<dbReference type="GO" id="GO:0006355">
    <property type="term" value="P:regulation of DNA-templated transcription"/>
    <property type="evidence" value="ECO:0007669"/>
    <property type="project" value="UniProtKB-UniRule"/>
</dbReference>
<dbReference type="InterPro" id="IPR030855">
    <property type="entry name" value="Bifunct_BirA"/>
</dbReference>
<feature type="binding site" evidence="6">
    <location>
        <begin position="91"/>
        <end position="93"/>
    </location>
    <ligand>
        <name>biotin</name>
        <dbReference type="ChEBI" id="CHEBI:57586"/>
    </ligand>
</feature>
<dbReference type="GO" id="GO:0005737">
    <property type="term" value="C:cytoplasm"/>
    <property type="evidence" value="ECO:0007669"/>
    <property type="project" value="TreeGrafter"/>
</dbReference>
<dbReference type="PANTHER" id="PTHR12835">
    <property type="entry name" value="BIOTIN PROTEIN LIGASE"/>
    <property type="match status" value="1"/>
</dbReference>
<keyword evidence="3 6" id="KW-0067">ATP-binding</keyword>
<dbReference type="OrthoDB" id="9807064at2"/>
<keyword evidence="6" id="KW-0238">DNA-binding</keyword>
<dbReference type="InterPro" id="IPR004408">
    <property type="entry name" value="Biotin_CoA_COase_ligase"/>
</dbReference>
<evidence type="ECO:0000256" key="2">
    <source>
        <dbReference type="ARBA" id="ARBA00022741"/>
    </source>
</evidence>
<dbReference type="InterPro" id="IPR036390">
    <property type="entry name" value="WH_DNA-bd_sf"/>
</dbReference>
<dbReference type="NCBIfam" id="TIGR00121">
    <property type="entry name" value="birA_ligase"/>
    <property type="match status" value="1"/>
</dbReference>
<dbReference type="GO" id="GO:0005524">
    <property type="term" value="F:ATP binding"/>
    <property type="evidence" value="ECO:0007669"/>
    <property type="project" value="UniProtKB-UniRule"/>
</dbReference>
<dbReference type="GO" id="GO:0004077">
    <property type="term" value="F:biotin--[biotin carboxyl-carrier protein] ligase activity"/>
    <property type="evidence" value="ECO:0007669"/>
    <property type="project" value="UniProtKB-UniRule"/>
</dbReference>
<dbReference type="GO" id="GO:0003677">
    <property type="term" value="F:DNA binding"/>
    <property type="evidence" value="ECO:0007669"/>
    <property type="project" value="UniProtKB-UniRule"/>
</dbReference>
<dbReference type="AlphaFoldDB" id="A0P659"/>
<gene>
    <name evidence="6" type="primary">birA</name>
    <name evidence="8" type="ORF">MB2181_03060</name>
</gene>
<evidence type="ECO:0000259" key="7">
    <source>
        <dbReference type="PROSITE" id="PS51733"/>
    </source>
</evidence>
<keyword evidence="6" id="KW-0805">Transcription regulation</keyword>
<dbReference type="Gene3D" id="3.30.930.10">
    <property type="entry name" value="Bira Bifunctional Protein, Domain 2"/>
    <property type="match status" value="1"/>
</dbReference>
<feature type="DNA-binding region" description="H-T-H motif" evidence="6">
    <location>
        <begin position="20"/>
        <end position="39"/>
    </location>
</feature>
<evidence type="ECO:0000313" key="9">
    <source>
        <dbReference type="Proteomes" id="UP000054262"/>
    </source>
</evidence>
<comment type="caution">
    <text evidence="6">Lacks conserved residue(s) required for the propagation of feature annotation.</text>
</comment>
<evidence type="ECO:0000256" key="5">
    <source>
        <dbReference type="ARBA" id="ARBA00047846"/>
    </source>
</evidence>
<dbReference type="InterPro" id="IPR008988">
    <property type="entry name" value="Transcriptional_repressor_C"/>
</dbReference>
<feature type="binding site" evidence="6">
    <location>
        <position position="115"/>
    </location>
    <ligand>
        <name>biotin</name>
        <dbReference type="ChEBI" id="CHEBI:57586"/>
    </ligand>
</feature>
<keyword evidence="6" id="KW-0804">Transcription</keyword>
<evidence type="ECO:0000256" key="1">
    <source>
        <dbReference type="ARBA" id="ARBA00022598"/>
    </source>
</evidence>
<dbReference type="CDD" id="cd16442">
    <property type="entry name" value="BPL"/>
    <property type="match status" value="1"/>
</dbReference>
<dbReference type="PROSITE" id="PS51733">
    <property type="entry name" value="BPL_LPL_CATALYTIC"/>
    <property type="match status" value="1"/>
</dbReference>
<dbReference type="Pfam" id="PF08279">
    <property type="entry name" value="HTH_11"/>
    <property type="match status" value="1"/>
</dbReference>
<dbReference type="EC" id="6.3.4.15" evidence="6"/>
<dbReference type="HAMAP" id="MF_00978">
    <property type="entry name" value="Bifunct_BirA"/>
    <property type="match status" value="1"/>
</dbReference>
<dbReference type="InterPro" id="IPR045864">
    <property type="entry name" value="aa-tRNA-synth_II/BPL/LPL"/>
</dbReference>
<dbReference type="SUPFAM" id="SSF55681">
    <property type="entry name" value="Class II aaRS and biotin synthetases"/>
    <property type="match status" value="1"/>
</dbReference>
<accession>A0P659</accession>
<comment type="similarity">
    <text evidence="6">Belongs to the biotin--protein ligase family.</text>
</comment>
<proteinExistence type="inferred from homology"/>
<dbReference type="Pfam" id="PF02237">
    <property type="entry name" value="BPL_C"/>
    <property type="match status" value="1"/>
</dbReference>
<reference evidence="8 9" key="1">
    <citation type="submission" date="2006-11" db="EMBL/GenBank/DDBJ databases">
        <authorList>
            <person name="Giovannoni S."/>
            <person name="Vergin K."/>
            <person name="Ferriera S."/>
            <person name="Johnson J."/>
            <person name="Kravitz S."/>
            <person name="Beeson K."/>
            <person name="Sutton G."/>
            <person name="Rogers Y.-H."/>
            <person name="Friedman R."/>
            <person name="Frazier M."/>
            <person name="Venter J.C."/>
        </authorList>
    </citation>
    <scope>NUCLEOTIDE SEQUENCE [LARGE SCALE GENOMIC DNA]</scope>
    <source>
        <strain evidence="8 9">HTCC2181</strain>
    </source>
</reference>
<dbReference type="PANTHER" id="PTHR12835:SF5">
    <property type="entry name" value="BIOTIN--PROTEIN LIGASE"/>
    <property type="match status" value="1"/>
</dbReference>
<comment type="catalytic activity">
    <reaction evidence="5 6">
        <text>biotin + L-lysyl-[protein] + ATP = N(6)-biotinyl-L-lysyl-[protein] + AMP + diphosphate + H(+)</text>
        <dbReference type="Rhea" id="RHEA:11756"/>
        <dbReference type="Rhea" id="RHEA-COMP:9752"/>
        <dbReference type="Rhea" id="RHEA-COMP:10505"/>
        <dbReference type="ChEBI" id="CHEBI:15378"/>
        <dbReference type="ChEBI" id="CHEBI:29969"/>
        <dbReference type="ChEBI" id="CHEBI:30616"/>
        <dbReference type="ChEBI" id="CHEBI:33019"/>
        <dbReference type="ChEBI" id="CHEBI:57586"/>
        <dbReference type="ChEBI" id="CHEBI:83144"/>
        <dbReference type="ChEBI" id="CHEBI:456215"/>
        <dbReference type="EC" id="6.3.4.15"/>
    </reaction>
</comment>